<keyword evidence="1" id="KW-0472">Membrane</keyword>
<comment type="caution">
    <text evidence="2">The sequence shown here is derived from an EMBL/GenBank/DDBJ whole genome shotgun (WGS) entry which is preliminary data.</text>
</comment>
<feature type="transmembrane region" description="Helical" evidence="1">
    <location>
        <begin position="219"/>
        <end position="239"/>
    </location>
</feature>
<dbReference type="Proteomes" id="UP000606974">
    <property type="component" value="Unassembled WGS sequence"/>
</dbReference>
<feature type="transmembrane region" description="Helical" evidence="1">
    <location>
        <begin position="245"/>
        <end position="266"/>
    </location>
</feature>
<evidence type="ECO:0000313" key="2">
    <source>
        <dbReference type="EMBL" id="KAF7510806.1"/>
    </source>
</evidence>
<evidence type="ECO:0000313" key="3">
    <source>
        <dbReference type="Proteomes" id="UP000606974"/>
    </source>
</evidence>
<accession>A0A8H7E8J3</accession>
<keyword evidence="1" id="KW-1133">Transmembrane helix</keyword>
<proteinExistence type="predicted"/>
<evidence type="ECO:0008006" key="4">
    <source>
        <dbReference type="Google" id="ProtNLM"/>
    </source>
</evidence>
<evidence type="ECO:0000256" key="1">
    <source>
        <dbReference type="SAM" id="Phobius"/>
    </source>
</evidence>
<reference evidence="2" key="1">
    <citation type="submission" date="2020-02" db="EMBL/GenBank/DDBJ databases">
        <authorList>
            <person name="Palmer J.M."/>
        </authorList>
    </citation>
    <scope>NUCLEOTIDE SEQUENCE</scope>
    <source>
        <strain evidence="2">EPUS1.4</strain>
        <tissue evidence="2">Thallus</tissue>
    </source>
</reference>
<keyword evidence="3" id="KW-1185">Reference proteome</keyword>
<keyword evidence="1" id="KW-0812">Transmembrane</keyword>
<dbReference type="OrthoDB" id="10041630at2759"/>
<dbReference type="PANTHER" id="PTHR38421:SF1">
    <property type="entry name" value="TRANSMEMBRANE PROTEIN"/>
    <property type="match status" value="1"/>
</dbReference>
<protein>
    <recommendedName>
        <fullName evidence="4">Transmembrane protein UsgS</fullName>
    </recommendedName>
</protein>
<organism evidence="2 3">
    <name type="scientific">Endocarpon pusillum</name>
    <dbReference type="NCBI Taxonomy" id="364733"/>
    <lineage>
        <taxon>Eukaryota</taxon>
        <taxon>Fungi</taxon>
        <taxon>Dikarya</taxon>
        <taxon>Ascomycota</taxon>
        <taxon>Pezizomycotina</taxon>
        <taxon>Eurotiomycetes</taxon>
        <taxon>Chaetothyriomycetidae</taxon>
        <taxon>Verrucariales</taxon>
        <taxon>Verrucariaceae</taxon>
        <taxon>Endocarpon</taxon>
    </lineage>
</organism>
<sequence length="411" mass="46371">MRLQTPPQILGTKGLEDSLALFIIRTDDIIIVHVADLSYRQVMSNFDPNAILRGAQLTLVGAQRALQNPDLFTSSHYSQAAIAVFAGIAIWAVVNVPLYLVRGLITFLGVFVQLEGQTWDDNVIHGLEFIANSVLQVPFFLMSVMGSITPTLDQMFMDSLRWVDQTYSQKHKSEDPNNLRSMYYPNLSLYSTHGELEKKQKRSMLDGVLVALKRYGRKAVISLTVYALTFLPGIGRFVLPAASFYTFNNSVGPIPAAVVFGSGLFLPKRYMVSFLQTYFASRTLMRQLLEPYFHRVKFTKEQKKVWFIDRSGVLFGFALAFTVMVKIPLVGVLIYGIAEASTAYLITKITEPPPPPSQAKEYAESEVRWKNKHQFLELPLDKLDKFNLSNISHEEIQAKKRAEALPGKQFT</sequence>
<name>A0A8H7E8J3_9EURO</name>
<gene>
    <name evidence="2" type="ORF">GJ744_005906</name>
</gene>
<dbReference type="EMBL" id="JAACFV010000026">
    <property type="protein sequence ID" value="KAF7510806.1"/>
    <property type="molecule type" value="Genomic_DNA"/>
</dbReference>
<dbReference type="PANTHER" id="PTHR38421">
    <property type="entry name" value="TRANSMEMBRANE PROTEIN USGS"/>
    <property type="match status" value="1"/>
</dbReference>
<dbReference type="AlphaFoldDB" id="A0A8H7E8J3"/>
<feature type="transmembrane region" description="Helical" evidence="1">
    <location>
        <begin position="80"/>
        <end position="101"/>
    </location>
</feature>
<feature type="transmembrane region" description="Helical" evidence="1">
    <location>
        <begin position="313"/>
        <end position="338"/>
    </location>
</feature>